<accession>A0A3S4TDS7</accession>
<evidence type="ECO:0000259" key="1">
    <source>
        <dbReference type="Pfam" id="PF00768"/>
    </source>
</evidence>
<dbReference type="GO" id="GO:0006508">
    <property type="term" value="P:proteolysis"/>
    <property type="evidence" value="ECO:0007669"/>
    <property type="project" value="InterPro"/>
</dbReference>
<feature type="domain" description="Peptidase S11 D-alanyl-D-alanine carboxypeptidase A N-terminal" evidence="1">
    <location>
        <begin position="3"/>
        <end position="86"/>
    </location>
</feature>
<keyword evidence="2" id="KW-0378">Hydrolase</keyword>
<dbReference type="Proteomes" id="UP000286862">
    <property type="component" value="Unassembled WGS sequence"/>
</dbReference>
<dbReference type="EMBL" id="MTKQ01000107">
    <property type="protein sequence ID" value="RWX48363.1"/>
    <property type="molecule type" value="Genomic_DNA"/>
</dbReference>
<dbReference type="AlphaFoldDB" id="A0A3S4TDS7"/>
<dbReference type="GO" id="GO:0009002">
    <property type="term" value="F:serine-type D-Ala-D-Ala carboxypeptidase activity"/>
    <property type="evidence" value="ECO:0007669"/>
    <property type="project" value="UniProtKB-EC"/>
</dbReference>
<reference evidence="2 3" key="1">
    <citation type="submission" date="2017-01" db="EMBL/GenBank/DDBJ databases">
        <title>The cable genome- insights into the physiology and evolution of filamentous bacteria capable of sulfide oxidation via long distance electron transfer.</title>
        <authorList>
            <person name="Schreiber L."/>
            <person name="Bjerg J.T."/>
            <person name="Boggild A."/>
            <person name="Van De Vossenberg J."/>
            <person name="Meysman F."/>
            <person name="Nielsen L.P."/>
            <person name="Schramm A."/>
            <person name="Kjeldsen K.U."/>
        </authorList>
    </citation>
    <scope>NUCLEOTIDE SEQUENCE [LARGE SCALE GENOMIC DNA]</scope>
    <source>
        <strain evidence="2">A2</strain>
    </source>
</reference>
<dbReference type="Gene3D" id="3.40.710.10">
    <property type="entry name" value="DD-peptidase/beta-lactamase superfamily"/>
    <property type="match status" value="1"/>
</dbReference>
<organism evidence="2 3">
    <name type="scientific">Candidatus Electrothrix marina</name>
    <dbReference type="NCBI Taxonomy" id="1859130"/>
    <lineage>
        <taxon>Bacteria</taxon>
        <taxon>Pseudomonadati</taxon>
        <taxon>Thermodesulfobacteriota</taxon>
        <taxon>Desulfobulbia</taxon>
        <taxon>Desulfobulbales</taxon>
        <taxon>Desulfobulbaceae</taxon>
        <taxon>Candidatus Electrothrix</taxon>
    </lineage>
</organism>
<gene>
    <name evidence="2" type="ORF">VT99_11071</name>
</gene>
<evidence type="ECO:0000313" key="2">
    <source>
        <dbReference type="EMBL" id="RWX48363.1"/>
    </source>
</evidence>
<proteinExistence type="predicted"/>
<keyword evidence="2" id="KW-0645">Protease</keyword>
<dbReference type="InterPro" id="IPR001967">
    <property type="entry name" value="Peptidase_S11_N"/>
</dbReference>
<evidence type="ECO:0000313" key="3">
    <source>
        <dbReference type="Proteomes" id="UP000286862"/>
    </source>
</evidence>
<comment type="caution">
    <text evidence="2">The sequence shown here is derived from an EMBL/GenBank/DDBJ whole genome shotgun (WGS) entry which is preliminary data.</text>
</comment>
<sequence>MLQSTARDLAQIFRHAMQDKEFANRMKRTKIKTSYGKLLRNHNRALWQVDGALAGKTGYTNKARQTYVGQFQRGDDTIVVAIMGSETMWTDIKRLVEYGFKKKEQIRVAQLAETKTES</sequence>
<dbReference type="InterPro" id="IPR012338">
    <property type="entry name" value="Beta-lactam/transpept-like"/>
</dbReference>
<dbReference type="SUPFAM" id="SSF56601">
    <property type="entry name" value="beta-lactamase/transpeptidase-like"/>
    <property type="match status" value="1"/>
</dbReference>
<dbReference type="Pfam" id="PF00768">
    <property type="entry name" value="Peptidase_S11"/>
    <property type="match status" value="1"/>
</dbReference>
<keyword evidence="2" id="KW-0121">Carboxypeptidase</keyword>
<name>A0A3S4TDS7_9BACT</name>
<dbReference type="EC" id="3.4.16.4" evidence="2"/>
<protein>
    <submittedName>
        <fullName evidence="2">D-alanyl-D-alanine carboxypeptidase</fullName>
        <ecNumber evidence="2">3.4.16.4</ecNumber>
    </submittedName>
</protein>